<feature type="transmembrane region" description="Helical" evidence="6">
    <location>
        <begin position="167"/>
        <end position="188"/>
    </location>
</feature>
<dbReference type="InterPro" id="IPR011701">
    <property type="entry name" value="MFS"/>
</dbReference>
<dbReference type="Pfam" id="PF07690">
    <property type="entry name" value="MFS_1"/>
    <property type="match status" value="1"/>
</dbReference>
<dbReference type="PANTHER" id="PTHR11662:SF255">
    <property type="entry name" value="ASCORBATE TRANSPORTER, CHLOROPLASTIC"/>
    <property type="match status" value="1"/>
</dbReference>
<dbReference type="GO" id="GO:0016020">
    <property type="term" value="C:membrane"/>
    <property type="evidence" value="ECO:0007669"/>
    <property type="project" value="UniProtKB-SubCell"/>
</dbReference>
<protein>
    <submittedName>
        <fullName evidence="8">Uncharacterized protein</fullName>
    </submittedName>
</protein>
<evidence type="ECO:0000256" key="3">
    <source>
        <dbReference type="ARBA" id="ARBA00022989"/>
    </source>
</evidence>
<feature type="transmembrane region" description="Helical" evidence="6">
    <location>
        <begin position="200"/>
        <end position="219"/>
    </location>
</feature>
<dbReference type="EMBL" id="JAAWWB010000003">
    <property type="protein sequence ID" value="KAG6786784.1"/>
    <property type="molecule type" value="Genomic_DNA"/>
</dbReference>
<dbReference type="PANTHER" id="PTHR11662">
    <property type="entry name" value="SOLUTE CARRIER FAMILY 17"/>
    <property type="match status" value="1"/>
</dbReference>
<dbReference type="Proteomes" id="UP000886885">
    <property type="component" value="Chromosome 2A"/>
</dbReference>
<feature type="signal peptide" evidence="7">
    <location>
        <begin position="1"/>
        <end position="20"/>
    </location>
</feature>
<comment type="similarity">
    <text evidence="5">Belongs to the major facilitator superfamily. Sodium/anion cotransporter (TC 2.A.1.14) family.</text>
</comment>
<keyword evidence="9" id="KW-1185">Reference proteome</keyword>
<dbReference type="OrthoDB" id="1294714at2759"/>
<feature type="transmembrane region" description="Helical" evidence="6">
    <location>
        <begin position="262"/>
        <end position="281"/>
    </location>
</feature>
<accession>A0A8X8DE45</accession>
<evidence type="ECO:0000313" key="8">
    <source>
        <dbReference type="EMBL" id="KAG6786784.1"/>
    </source>
</evidence>
<evidence type="ECO:0000313" key="9">
    <source>
        <dbReference type="Proteomes" id="UP000886885"/>
    </source>
</evidence>
<dbReference type="GO" id="GO:0022857">
    <property type="term" value="F:transmembrane transporter activity"/>
    <property type="evidence" value="ECO:0007669"/>
    <property type="project" value="InterPro"/>
</dbReference>
<comment type="subcellular location">
    <subcellularLocation>
        <location evidence="1">Membrane</location>
        <topology evidence="1">Multi-pass membrane protein</topology>
    </subcellularLocation>
</comment>
<gene>
    <name evidence="8" type="ORF">POTOM_008400</name>
</gene>
<reference evidence="8" key="1">
    <citation type="journal article" date="2020" name="bioRxiv">
        <title>Hybrid origin of Populus tomentosa Carr. identified through genome sequencing and phylogenomic analysis.</title>
        <authorList>
            <person name="An X."/>
            <person name="Gao K."/>
            <person name="Chen Z."/>
            <person name="Li J."/>
            <person name="Yang X."/>
            <person name="Yang X."/>
            <person name="Zhou J."/>
            <person name="Guo T."/>
            <person name="Zhao T."/>
            <person name="Huang S."/>
            <person name="Miao D."/>
            <person name="Khan W.U."/>
            <person name="Rao P."/>
            <person name="Ye M."/>
            <person name="Lei B."/>
            <person name="Liao W."/>
            <person name="Wang J."/>
            <person name="Ji L."/>
            <person name="Li Y."/>
            <person name="Guo B."/>
            <person name="Mustafa N.S."/>
            <person name="Li S."/>
            <person name="Yun Q."/>
            <person name="Keller S.R."/>
            <person name="Mao J."/>
            <person name="Zhang R."/>
            <person name="Strauss S.H."/>
        </authorList>
    </citation>
    <scope>NUCLEOTIDE SEQUENCE</scope>
    <source>
        <strain evidence="8">GM15</strain>
        <tissue evidence="8">Leaf</tissue>
    </source>
</reference>
<evidence type="ECO:0000256" key="4">
    <source>
        <dbReference type="ARBA" id="ARBA00023136"/>
    </source>
</evidence>
<evidence type="ECO:0000256" key="2">
    <source>
        <dbReference type="ARBA" id="ARBA00022692"/>
    </source>
</evidence>
<keyword evidence="2 6" id="KW-0812">Transmembrane</keyword>
<proteinExistence type="inferred from homology"/>
<dbReference type="InterPro" id="IPR050382">
    <property type="entry name" value="MFS_Na/Anion_cotransporter"/>
</dbReference>
<feature type="chain" id="PRO_5036471324" evidence="7">
    <location>
        <begin position="21"/>
        <end position="289"/>
    </location>
</feature>
<name>A0A8X8DE45_POPTO</name>
<keyword evidence="4 6" id="KW-0472">Membrane</keyword>
<dbReference type="AlphaFoldDB" id="A0A8X8DE45"/>
<evidence type="ECO:0000256" key="6">
    <source>
        <dbReference type="SAM" id="Phobius"/>
    </source>
</evidence>
<keyword evidence="3 6" id="KW-1133">Transmembrane helix</keyword>
<organism evidence="8 9">
    <name type="scientific">Populus tomentosa</name>
    <name type="common">Chinese white poplar</name>
    <dbReference type="NCBI Taxonomy" id="118781"/>
    <lineage>
        <taxon>Eukaryota</taxon>
        <taxon>Viridiplantae</taxon>
        <taxon>Streptophyta</taxon>
        <taxon>Embryophyta</taxon>
        <taxon>Tracheophyta</taxon>
        <taxon>Spermatophyta</taxon>
        <taxon>Magnoliopsida</taxon>
        <taxon>eudicotyledons</taxon>
        <taxon>Gunneridae</taxon>
        <taxon>Pentapetalae</taxon>
        <taxon>rosids</taxon>
        <taxon>fabids</taxon>
        <taxon>Malpighiales</taxon>
        <taxon>Salicaceae</taxon>
        <taxon>Saliceae</taxon>
        <taxon>Populus</taxon>
    </lineage>
</organism>
<evidence type="ECO:0000256" key="5">
    <source>
        <dbReference type="ARBA" id="ARBA00024362"/>
    </source>
</evidence>
<evidence type="ECO:0000256" key="1">
    <source>
        <dbReference type="ARBA" id="ARBA00004141"/>
    </source>
</evidence>
<feature type="transmembrane region" description="Helical" evidence="6">
    <location>
        <begin position="107"/>
        <end position="129"/>
    </location>
</feature>
<keyword evidence="7" id="KW-0732">Signal</keyword>
<sequence>MKLNLENFLLFLLIFIQAYSSRKEDPELSPRERKLILGSSVSKEPVSVIPWKLILSKAPVWALIISRFCHNWGTFVLLTWMPTYYSQSSQQIKNCFHTSFEIHLTESGLLCVLPWLTMAVLANVGGWIADTLVSRGLSITAVRKARIKYLIRFNQLKAVLIQVKEHAFHFFAIISAAWFSSSQVMVALQNLLLSQIMQSIGFLGPAFFLTQLSHVRTPAMAVLSMACTQGVLLGLSNTAGVLAGVFGTAATGYILQRGSWPDVFKVAVALYIIGTLVWNFFSTGEKVLD</sequence>
<evidence type="ECO:0000256" key="7">
    <source>
        <dbReference type="SAM" id="SignalP"/>
    </source>
</evidence>
<comment type="caution">
    <text evidence="8">The sequence shown here is derived from an EMBL/GenBank/DDBJ whole genome shotgun (WGS) entry which is preliminary data.</text>
</comment>
<feature type="transmembrane region" description="Helical" evidence="6">
    <location>
        <begin position="231"/>
        <end position="255"/>
    </location>
</feature>